<dbReference type="Proteomes" id="UP001231189">
    <property type="component" value="Unassembled WGS sequence"/>
</dbReference>
<organism evidence="10 11">
    <name type="scientific">Lolium multiflorum</name>
    <name type="common">Italian ryegrass</name>
    <name type="synonym">Lolium perenne subsp. multiflorum</name>
    <dbReference type="NCBI Taxonomy" id="4521"/>
    <lineage>
        <taxon>Eukaryota</taxon>
        <taxon>Viridiplantae</taxon>
        <taxon>Streptophyta</taxon>
        <taxon>Embryophyta</taxon>
        <taxon>Tracheophyta</taxon>
        <taxon>Spermatophyta</taxon>
        <taxon>Magnoliopsida</taxon>
        <taxon>Liliopsida</taxon>
        <taxon>Poales</taxon>
        <taxon>Poaceae</taxon>
        <taxon>BOP clade</taxon>
        <taxon>Pooideae</taxon>
        <taxon>Poodae</taxon>
        <taxon>Poeae</taxon>
        <taxon>Poeae Chloroplast Group 2 (Poeae type)</taxon>
        <taxon>Loliodinae</taxon>
        <taxon>Loliinae</taxon>
        <taxon>Lolium</taxon>
    </lineage>
</organism>
<dbReference type="SMART" id="SM00717">
    <property type="entry name" value="SANT"/>
    <property type="match status" value="2"/>
</dbReference>
<dbReference type="PANTHER" id="PTHR45675">
    <property type="entry name" value="MYB TRANSCRIPTION FACTOR-RELATED-RELATED"/>
    <property type="match status" value="1"/>
</dbReference>
<keyword evidence="2" id="KW-0677">Repeat</keyword>
<evidence type="ECO:0000256" key="4">
    <source>
        <dbReference type="ARBA" id="ARBA00023125"/>
    </source>
</evidence>
<proteinExistence type="predicted"/>
<feature type="domain" description="HTH myb-type" evidence="8">
    <location>
        <begin position="68"/>
        <end position="118"/>
    </location>
</feature>
<dbReference type="PROSITE" id="PS51294">
    <property type="entry name" value="HTH_MYB"/>
    <property type="match status" value="2"/>
</dbReference>
<feature type="domain" description="Myb-like" evidence="7">
    <location>
        <begin position="11"/>
        <end position="63"/>
    </location>
</feature>
<comment type="caution">
    <text evidence="10">The sequence shown here is derived from an EMBL/GenBank/DDBJ whole genome shotgun (WGS) entry which is preliminary data.</text>
</comment>
<feature type="domain" description="Myb-like" evidence="7">
    <location>
        <begin position="64"/>
        <end position="114"/>
    </location>
</feature>
<sequence>MARMMCGRAGEPAVRKGPWTLEEDLILVGYISKHGEGSWDNLARSAGLNRNGKSCRLRWLNYLRPGLRRGSISPEEEMVIRELHARLGNKWAEIAKHLPGRTDNEVKNYWRTRIHKKPPSCCPASMAANEVTTSSVSASTTSQASSTVGDEYMQTSFPYPDLSWSDAERPDVIAATTRFLLEFSDNFWFGQGNFWEDLPPSGPAYEAISGSGSTIDPGYEAISGSGSIIDPSHCCN</sequence>
<accession>A0AAD8WL08</accession>
<dbReference type="InterPro" id="IPR009057">
    <property type="entry name" value="Homeodomain-like_sf"/>
</dbReference>
<dbReference type="PANTHER" id="PTHR45675:SF27">
    <property type="entry name" value="OS01G0637800 PROTEIN"/>
    <property type="match status" value="1"/>
</dbReference>
<reference evidence="10" key="1">
    <citation type="submission" date="2023-07" db="EMBL/GenBank/DDBJ databases">
        <title>A chromosome-level genome assembly of Lolium multiflorum.</title>
        <authorList>
            <person name="Chen Y."/>
            <person name="Copetti D."/>
            <person name="Kolliker R."/>
            <person name="Studer B."/>
        </authorList>
    </citation>
    <scope>NUCLEOTIDE SEQUENCE</scope>
    <source>
        <strain evidence="10">02402/16</strain>
        <tissue evidence="10">Leaf</tissue>
    </source>
</reference>
<protein>
    <submittedName>
        <fullName evidence="10">Uncharacterized protein</fullName>
    </submittedName>
</protein>
<evidence type="ECO:0000256" key="2">
    <source>
        <dbReference type="ARBA" id="ARBA00022737"/>
    </source>
</evidence>
<dbReference type="GO" id="GO:0003700">
    <property type="term" value="F:DNA-binding transcription factor activity"/>
    <property type="evidence" value="ECO:0007669"/>
    <property type="project" value="InterPro"/>
</dbReference>
<dbReference type="EMBL" id="JAUUTY010000431">
    <property type="protein sequence ID" value="KAK1601457.1"/>
    <property type="molecule type" value="Genomic_DNA"/>
</dbReference>
<dbReference type="EMBL" id="JAUUTY010000003">
    <property type="protein sequence ID" value="KAK1665906.1"/>
    <property type="molecule type" value="Genomic_DNA"/>
</dbReference>
<evidence type="ECO:0000256" key="1">
    <source>
        <dbReference type="ARBA" id="ARBA00004123"/>
    </source>
</evidence>
<dbReference type="PROSITE" id="PS50090">
    <property type="entry name" value="MYB_LIKE"/>
    <property type="match status" value="2"/>
</dbReference>
<dbReference type="SUPFAM" id="SSF46689">
    <property type="entry name" value="Homeodomain-like"/>
    <property type="match status" value="1"/>
</dbReference>
<evidence type="ECO:0000256" key="5">
    <source>
        <dbReference type="ARBA" id="ARBA00023163"/>
    </source>
</evidence>
<comment type="subcellular location">
    <subcellularLocation>
        <location evidence="1">Nucleus</location>
    </subcellularLocation>
</comment>
<keyword evidence="11" id="KW-1185">Reference proteome</keyword>
<dbReference type="InterPro" id="IPR044676">
    <property type="entry name" value="EOBI/EOBII-like_plant"/>
</dbReference>
<dbReference type="CDD" id="cd00167">
    <property type="entry name" value="SANT"/>
    <property type="match status" value="2"/>
</dbReference>
<dbReference type="AlphaFoldDB" id="A0AAD8WL08"/>
<feature type="domain" description="HTH myb-type" evidence="8">
    <location>
        <begin position="11"/>
        <end position="67"/>
    </location>
</feature>
<name>A0AAD8WL08_LOLMU</name>
<keyword evidence="5" id="KW-0804">Transcription</keyword>
<keyword evidence="4" id="KW-0238">DNA-binding</keyword>
<evidence type="ECO:0000256" key="6">
    <source>
        <dbReference type="ARBA" id="ARBA00023242"/>
    </source>
</evidence>
<dbReference type="FunFam" id="1.10.10.60:FF:000011">
    <property type="entry name" value="Myb transcription factor"/>
    <property type="match status" value="1"/>
</dbReference>
<dbReference type="GO" id="GO:0043565">
    <property type="term" value="F:sequence-specific DNA binding"/>
    <property type="evidence" value="ECO:0007669"/>
    <property type="project" value="InterPro"/>
</dbReference>
<keyword evidence="3" id="KW-0805">Transcription regulation</keyword>
<dbReference type="Gene3D" id="1.10.10.60">
    <property type="entry name" value="Homeodomain-like"/>
    <property type="match status" value="2"/>
</dbReference>
<evidence type="ECO:0000256" key="3">
    <source>
        <dbReference type="ARBA" id="ARBA00023015"/>
    </source>
</evidence>
<evidence type="ECO:0000259" key="8">
    <source>
        <dbReference type="PROSITE" id="PS51294"/>
    </source>
</evidence>
<evidence type="ECO:0000313" key="11">
    <source>
        <dbReference type="Proteomes" id="UP001231189"/>
    </source>
</evidence>
<evidence type="ECO:0000259" key="7">
    <source>
        <dbReference type="PROSITE" id="PS50090"/>
    </source>
</evidence>
<dbReference type="Pfam" id="PF00249">
    <property type="entry name" value="Myb_DNA-binding"/>
    <property type="match status" value="2"/>
</dbReference>
<evidence type="ECO:0000313" key="10">
    <source>
        <dbReference type="EMBL" id="KAK1665906.1"/>
    </source>
</evidence>
<dbReference type="GO" id="GO:0005634">
    <property type="term" value="C:nucleus"/>
    <property type="evidence" value="ECO:0007669"/>
    <property type="project" value="UniProtKB-SubCell"/>
</dbReference>
<gene>
    <name evidence="9" type="ORF">QYE76_007798</name>
    <name evidence="10" type="ORF">QYE76_054065</name>
</gene>
<keyword evidence="6" id="KW-0539">Nucleus</keyword>
<dbReference type="InterPro" id="IPR017930">
    <property type="entry name" value="Myb_dom"/>
</dbReference>
<evidence type="ECO:0000313" key="9">
    <source>
        <dbReference type="EMBL" id="KAK1601457.1"/>
    </source>
</evidence>
<dbReference type="InterPro" id="IPR001005">
    <property type="entry name" value="SANT/Myb"/>
</dbReference>